<dbReference type="InterPro" id="IPR015943">
    <property type="entry name" value="WD40/YVTN_repeat-like_dom_sf"/>
</dbReference>
<feature type="domain" description="Translation initiation factor beta propellor-like" evidence="7">
    <location>
        <begin position="193"/>
        <end position="348"/>
    </location>
</feature>
<dbReference type="PROSITE" id="PS00678">
    <property type="entry name" value="WD_REPEATS_1"/>
    <property type="match status" value="1"/>
</dbReference>
<keyword evidence="4" id="KW-0156">Chromatin regulator</keyword>
<evidence type="ECO:0000259" key="7">
    <source>
        <dbReference type="Pfam" id="PF08662"/>
    </source>
</evidence>
<keyword evidence="2 6" id="KW-0853">WD repeat</keyword>
<dbReference type="InterPro" id="IPR019775">
    <property type="entry name" value="WD40_repeat_CS"/>
</dbReference>
<dbReference type="PROSITE" id="PS50294">
    <property type="entry name" value="WD_REPEATS_REGION"/>
    <property type="match status" value="1"/>
</dbReference>
<keyword evidence="3" id="KW-0677">Repeat</keyword>
<reference evidence="9 10" key="1">
    <citation type="journal article" date="2023" name="Elife">
        <title>Identification of key yeast species and microbe-microbe interactions impacting larval growth of Drosophila in the wild.</title>
        <authorList>
            <person name="Mure A."/>
            <person name="Sugiura Y."/>
            <person name="Maeda R."/>
            <person name="Honda K."/>
            <person name="Sakurai N."/>
            <person name="Takahashi Y."/>
            <person name="Watada M."/>
            <person name="Katoh T."/>
            <person name="Gotoh A."/>
            <person name="Gotoh Y."/>
            <person name="Taniguchi I."/>
            <person name="Nakamura K."/>
            <person name="Hayashi T."/>
            <person name="Katayama T."/>
            <person name="Uemura T."/>
            <person name="Hattori Y."/>
        </authorList>
    </citation>
    <scope>NUCLEOTIDE SEQUENCE [LARGE SCALE GENOMIC DNA]</scope>
    <source>
        <strain evidence="9 10">KH-74</strain>
    </source>
</reference>
<dbReference type="InterPro" id="IPR036322">
    <property type="entry name" value="WD40_repeat_dom_sf"/>
</dbReference>
<evidence type="ECO:0000256" key="4">
    <source>
        <dbReference type="ARBA" id="ARBA00022853"/>
    </source>
</evidence>
<proteinExistence type="predicted"/>
<dbReference type="Gene3D" id="2.130.10.10">
    <property type="entry name" value="YVTN repeat-like/Quinoprotein amine dehydrogenase"/>
    <property type="match status" value="1"/>
</dbReference>
<dbReference type="AlphaFoldDB" id="A0AAV5S4Q5"/>
<evidence type="ECO:0000256" key="6">
    <source>
        <dbReference type="PROSITE-ProRule" id="PRU00221"/>
    </source>
</evidence>
<dbReference type="Proteomes" id="UP001377567">
    <property type="component" value="Unassembled WGS sequence"/>
</dbReference>
<evidence type="ECO:0000313" key="10">
    <source>
        <dbReference type="Proteomes" id="UP001377567"/>
    </source>
</evidence>
<dbReference type="InterPro" id="IPR022052">
    <property type="entry name" value="Histone-bd_RBBP4-like_N"/>
</dbReference>
<organism evidence="9 10">
    <name type="scientific">Maudiozyma humilis</name>
    <name type="common">Sour dough yeast</name>
    <name type="synonym">Kazachstania humilis</name>
    <dbReference type="NCBI Taxonomy" id="51915"/>
    <lineage>
        <taxon>Eukaryota</taxon>
        <taxon>Fungi</taxon>
        <taxon>Dikarya</taxon>
        <taxon>Ascomycota</taxon>
        <taxon>Saccharomycotina</taxon>
        <taxon>Saccharomycetes</taxon>
        <taxon>Saccharomycetales</taxon>
        <taxon>Saccharomycetaceae</taxon>
        <taxon>Maudiozyma</taxon>
    </lineage>
</organism>
<dbReference type="PANTHER" id="PTHR22850">
    <property type="entry name" value="WD40 REPEAT FAMILY"/>
    <property type="match status" value="1"/>
</dbReference>
<dbReference type="SMART" id="SM00320">
    <property type="entry name" value="WD40"/>
    <property type="match status" value="6"/>
</dbReference>
<feature type="domain" description="Histone-binding protein RBBP4-like N-terminal" evidence="8">
    <location>
        <begin position="17"/>
        <end position="84"/>
    </location>
</feature>
<keyword evidence="10" id="KW-1185">Reference proteome</keyword>
<evidence type="ECO:0000256" key="2">
    <source>
        <dbReference type="ARBA" id="ARBA00022574"/>
    </source>
</evidence>
<sequence length="413" mass="46713">MSAENPELSNIPQELQERYSHWKKNTKLLYDYLNTNTAKWPSLTCQFFPDLDTSTDMHRILLSSFTSSQLPEDESIYIVGISTMKHLNWSSLNNFDIDAMEFLPETSTKFPSKQLTTDVTIKFPNGDCNTARYAPQNPDLIAGASSNGSIYIFNRTKHGSRRLRHGGDEGLAYEARLYSESNVVENIEQDYEALSIDWNKQKEGLLLSSYSNGDIKIWDMNMFSAKNPEITKTKHNLTYDAAGTNCVSWMQTHDSLFAAGGESNKLSIFDTRKQKLETNTINREYHSDGINTCQFNPFNSLLLASADGFGRVNLWDIRQLNNEPLTSFNHDSSVSMLQWNPNLETILATAGQEDGLVKLWDTSSSEPLFVHGGHMLGVNDISWNAHDPWLMCSVANDNTTHIWRPALNLVEEA</sequence>
<name>A0AAV5S4Q5_MAUHU</name>
<protein>
    <submittedName>
        <fullName evidence="9">Msi1 protein</fullName>
    </submittedName>
</protein>
<comment type="subcellular location">
    <subcellularLocation>
        <location evidence="1">Nucleus</location>
    </subcellularLocation>
</comment>
<dbReference type="InterPro" id="IPR050459">
    <property type="entry name" value="WD_repeat_RBAP46/RBAP48/MSI1"/>
</dbReference>
<accession>A0AAV5S4Q5</accession>
<dbReference type="InterPro" id="IPR013979">
    <property type="entry name" value="TIF_beta_prop-like"/>
</dbReference>
<dbReference type="Pfam" id="PF00400">
    <property type="entry name" value="WD40"/>
    <property type="match status" value="1"/>
</dbReference>
<dbReference type="GO" id="GO:0005634">
    <property type="term" value="C:nucleus"/>
    <property type="evidence" value="ECO:0007669"/>
    <property type="project" value="UniProtKB-SubCell"/>
</dbReference>
<dbReference type="Pfam" id="PF12265">
    <property type="entry name" value="CAF1C_H4-bd"/>
    <property type="match status" value="1"/>
</dbReference>
<evidence type="ECO:0000256" key="1">
    <source>
        <dbReference type="ARBA" id="ARBA00004123"/>
    </source>
</evidence>
<evidence type="ECO:0000256" key="5">
    <source>
        <dbReference type="ARBA" id="ARBA00023242"/>
    </source>
</evidence>
<dbReference type="SUPFAM" id="SSF50978">
    <property type="entry name" value="WD40 repeat-like"/>
    <property type="match status" value="1"/>
</dbReference>
<dbReference type="PROSITE" id="PS50082">
    <property type="entry name" value="WD_REPEATS_2"/>
    <property type="match status" value="1"/>
</dbReference>
<dbReference type="EMBL" id="BTGD01000025">
    <property type="protein sequence ID" value="GMM58698.1"/>
    <property type="molecule type" value="Genomic_DNA"/>
</dbReference>
<evidence type="ECO:0000313" key="9">
    <source>
        <dbReference type="EMBL" id="GMM58698.1"/>
    </source>
</evidence>
<evidence type="ECO:0000256" key="3">
    <source>
        <dbReference type="ARBA" id="ARBA00022737"/>
    </source>
</evidence>
<dbReference type="Pfam" id="PF08662">
    <property type="entry name" value="eIF2A"/>
    <property type="match status" value="1"/>
</dbReference>
<comment type="caution">
    <text evidence="9">The sequence shown here is derived from an EMBL/GenBank/DDBJ whole genome shotgun (WGS) entry which is preliminary data.</text>
</comment>
<evidence type="ECO:0000259" key="8">
    <source>
        <dbReference type="Pfam" id="PF12265"/>
    </source>
</evidence>
<keyword evidence="5" id="KW-0539">Nucleus</keyword>
<dbReference type="GO" id="GO:0006325">
    <property type="term" value="P:chromatin organization"/>
    <property type="evidence" value="ECO:0007669"/>
    <property type="project" value="UniProtKB-KW"/>
</dbReference>
<dbReference type="InterPro" id="IPR001680">
    <property type="entry name" value="WD40_rpt"/>
</dbReference>
<feature type="repeat" description="WD" evidence="6">
    <location>
        <begin position="327"/>
        <end position="370"/>
    </location>
</feature>
<gene>
    <name evidence="9" type="ORF">DAKH74_053150</name>
</gene>